<dbReference type="OMA" id="DFELHWG"/>
<sequence length="309" mass="34302">MGSVVISVDAELGWGFHDVSGHSERLAAARVGWKRLAGLCSEYEIPATWAVVGHLLLTDCDGRHENHPRGPEWFRCERDRWADRPSLRYGPHLVADVAADPVGHEIGCHTFSHVLFGADDTTAATARAEIEACLDATSATDYSLRSFVFPRNSVGHRELLAEYDFDCYRGVAPAERTPLNKLREATVGEPEPRLVTPAVDEHGLVDIPASLYLFSFEGRPRRLLTTVFEDPIVQYARRGIDAAAREDGVFHMWLHPNNLTGRPEIARMRAIFDYLDERRADLAIETMGEVAARVDRVDPPTAGHSPDGV</sequence>
<evidence type="ECO:0000313" key="3">
    <source>
        <dbReference type="Proteomes" id="UP000297053"/>
    </source>
</evidence>
<proteinExistence type="predicted"/>
<dbReference type="EMBL" id="CP039375">
    <property type="protein sequence ID" value="QCD66576.1"/>
    <property type="molecule type" value="Genomic_DNA"/>
</dbReference>
<reference evidence="2 3" key="1">
    <citation type="submission" date="2019-04" db="EMBL/GenBank/DDBJ databases">
        <title>Complete genome sequence of Arthrobacter sp. ZXY-2 associated with effective atrazine degradation and salt adaptation.</title>
        <authorList>
            <person name="Zhao X."/>
        </authorList>
    </citation>
    <scope>NUCLEOTIDE SEQUENCE [LARGE SCALE GENOMIC DNA]</scope>
    <source>
        <strain evidence="3">ZP60</strain>
    </source>
</reference>
<evidence type="ECO:0000259" key="1">
    <source>
        <dbReference type="Pfam" id="PF01522"/>
    </source>
</evidence>
<evidence type="ECO:0000313" key="2">
    <source>
        <dbReference type="EMBL" id="QCD66576.1"/>
    </source>
</evidence>
<dbReference type="Proteomes" id="UP000297053">
    <property type="component" value="Chromosome"/>
</dbReference>
<gene>
    <name evidence="2" type="ORF">E5139_13315</name>
</gene>
<dbReference type="InterPro" id="IPR002509">
    <property type="entry name" value="NODB_dom"/>
</dbReference>
<organism evidence="2 3">
    <name type="scientific">Halomicrobium mukohataei</name>
    <dbReference type="NCBI Taxonomy" id="57705"/>
    <lineage>
        <taxon>Archaea</taxon>
        <taxon>Methanobacteriati</taxon>
        <taxon>Methanobacteriota</taxon>
        <taxon>Stenosarchaea group</taxon>
        <taxon>Halobacteria</taxon>
        <taxon>Halobacteriales</taxon>
        <taxon>Haloarculaceae</taxon>
        <taxon>Halomicrobium</taxon>
    </lineage>
</organism>
<name>A0A4D6KNT2_9EURY</name>
<dbReference type="RefSeq" id="WP_015762994.1">
    <property type="nucleotide sequence ID" value="NZ_CP039375.1"/>
</dbReference>
<dbReference type="Pfam" id="PF01522">
    <property type="entry name" value="Polysacc_deac_1"/>
    <property type="match status" value="1"/>
</dbReference>
<protein>
    <submittedName>
        <fullName evidence="2">Polysaccharide deacetylase</fullName>
    </submittedName>
</protein>
<dbReference type="GO" id="GO:0005975">
    <property type="term" value="P:carbohydrate metabolic process"/>
    <property type="evidence" value="ECO:0007669"/>
    <property type="project" value="InterPro"/>
</dbReference>
<dbReference type="GeneID" id="42179937"/>
<dbReference type="InterPro" id="IPR011330">
    <property type="entry name" value="Glyco_hydro/deAcase_b/a-brl"/>
</dbReference>
<accession>A0A4D6KNT2</accession>
<dbReference type="CDD" id="cd10929">
    <property type="entry name" value="CE4_u5"/>
    <property type="match status" value="1"/>
</dbReference>
<dbReference type="Gene3D" id="3.20.20.370">
    <property type="entry name" value="Glycoside hydrolase/deacetylase"/>
    <property type="match status" value="1"/>
</dbReference>
<dbReference type="AlphaFoldDB" id="A0A4D6KNT2"/>
<dbReference type="KEGG" id="halz:E5139_13315"/>
<feature type="domain" description="NodB homology" evidence="1">
    <location>
        <begin position="33"/>
        <end position="153"/>
    </location>
</feature>
<reference evidence="2 3" key="2">
    <citation type="submission" date="2019-04" db="EMBL/GenBank/DDBJ databases">
        <authorList>
            <person name="Yang S."/>
            <person name="Wei W."/>
        </authorList>
    </citation>
    <scope>NUCLEOTIDE SEQUENCE [LARGE SCALE GENOMIC DNA]</scope>
    <source>
        <strain evidence="3">ZP60</strain>
    </source>
</reference>
<dbReference type="SUPFAM" id="SSF88713">
    <property type="entry name" value="Glycoside hydrolase/deacetylase"/>
    <property type="match status" value="1"/>
</dbReference>
<dbReference type="GO" id="GO:0016810">
    <property type="term" value="F:hydrolase activity, acting on carbon-nitrogen (but not peptide) bonds"/>
    <property type="evidence" value="ECO:0007669"/>
    <property type="project" value="InterPro"/>
</dbReference>